<feature type="region of interest" description="Disordered" evidence="1">
    <location>
        <begin position="1"/>
        <end position="22"/>
    </location>
</feature>
<evidence type="ECO:0000313" key="3">
    <source>
        <dbReference type="Proteomes" id="UP001219518"/>
    </source>
</evidence>
<dbReference type="Proteomes" id="UP001219518">
    <property type="component" value="Unassembled WGS sequence"/>
</dbReference>
<evidence type="ECO:0000256" key="1">
    <source>
        <dbReference type="SAM" id="MobiDB-lite"/>
    </source>
</evidence>
<name>A0AAE1HY09_9NEOP</name>
<accession>A0AAE1HY09</accession>
<comment type="caution">
    <text evidence="2">The sequence shown here is derived from an EMBL/GenBank/DDBJ whole genome shotgun (WGS) entry which is preliminary data.</text>
</comment>
<proteinExistence type="predicted"/>
<reference evidence="2" key="2">
    <citation type="journal article" date="2023" name="BMC Genomics">
        <title>Pest status, molecular evolution, and epigenetic factors derived from the genome assembly of Frankliniella fusca, a thysanopteran phytovirus vector.</title>
        <authorList>
            <person name="Catto M.A."/>
            <person name="Labadie P.E."/>
            <person name="Jacobson A.L."/>
            <person name="Kennedy G.G."/>
            <person name="Srinivasan R."/>
            <person name="Hunt B.G."/>
        </authorList>
    </citation>
    <scope>NUCLEOTIDE SEQUENCE</scope>
    <source>
        <strain evidence="2">PL_HMW_Pooled</strain>
    </source>
</reference>
<reference evidence="2" key="1">
    <citation type="submission" date="2021-07" db="EMBL/GenBank/DDBJ databases">
        <authorList>
            <person name="Catto M.A."/>
            <person name="Jacobson A."/>
            <person name="Kennedy G."/>
            <person name="Labadie P."/>
            <person name="Hunt B.G."/>
            <person name="Srinivasan R."/>
        </authorList>
    </citation>
    <scope>NUCLEOTIDE SEQUENCE</scope>
    <source>
        <strain evidence="2">PL_HMW_Pooled</strain>
        <tissue evidence="2">Head</tissue>
    </source>
</reference>
<dbReference type="AlphaFoldDB" id="A0AAE1HY09"/>
<protein>
    <submittedName>
        <fullName evidence="2">Transcriptional regulator SlyA</fullName>
    </submittedName>
</protein>
<evidence type="ECO:0000313" key="2">
    <source>
        <dbReference type="EMBL" id="KAK3929654.1"/>
    </source>
</evidence>
<keyword evidence="3" id="KW-1185">Reference proteome</keyword>
<gene>
    <name evidence="2" type="ORF">KUF71_003661</name>
</gene>
<dbReference type="EMBL" id="JAHWGI010001401">
    <property type="protein sequence ID" value="KAK3929654.1"/>
    <property type="molecule type" value="Genomic_DNA"/>
</dbReference>
<organism evidence="2 3">
    <name type="scientific">Frankliniella fusca</name>
    <dbReference type="NCBI Taxonomy" id="407009"/>
    <lineage>
        <taxon>Eukaryota</taxon>
        <taxon>Metazoa</taxon>
        <taxon>Ecdysozoa</taxon>
        <taxon>Arthropoda</taxon>
        <taxon>Hexapoda</taxon>
        <taxon>Insecta</taxon>
        <taxon>Pterygota</taxon>
        <taxon>Neoptera</taxon>
        <taxon>Paraneoptera</taxon>
        <taxon>Thysanoptera</taxon>
        <taxon>Terebrantia</taxon>
        <taxon>Thripoidea</taxon>
        <taxon>Thripidae</taxon>
        <taxon>Frankliniella</taxon>
    </lineage>
</organism>
<sequence length="188" mass="20933">MSETDDGGGGNPGSEEGKAAEREKAFWEGVSLRTKISVPADLQAMLTAMGSNTEAALKRLNNDTINNMQDWARRILSQRLKPESTKKLAFGYFADDPNTFEFSPGQRDTLLELGVKMQNLEGKSMISPNLKLQSRYKNKVALCDDDQQIIAEQHGILSRIIDAALSRDFLLKKSEENTFYVLSLKSTL</sequence>